<dbReference type="SUPFAM" id="SSF100920">
    <property type="entry name" value="Heat shock protein 70kD (HSP70), peptide-binding domain"/>
    <property type="match status" value="1"/>
</dbReference>
<dbReference type="FunFam" id="3.30.420.40:FF:000071">
    <property type="entry name" value="Molecular chaperone DnaK"/>
    <property type="match status" value="1"/>
</dbReference>
<protein>
    <submittedName>
        <fullName evidence="6">DnaK1 protein</fullName>
    </submittedName>
</protein>
<comment type="similarity">
    <text evidence="1 5">Belongs to the heat shock protein 70 family.</text>
</comment>
<dbReference type="GO" id="GO:0005524">
    <property type="term" value="F:ATP binding"/>
    <property type="evidence" value="ECO:0007669"/>
    <property type="project" value="UniProtKB-KW"/>
</dbReference>
<keyword evidence="2 5" id="KW-0547">Nucleotide-binding</keyword>
<dbReference type="InterPro" id="IPR013126">
    <property type="entry name" value="Hsp_70_fam"/>
</dbReference>
<dbReference type="AlphaFoldDB" id="A0A0A7LE00"/>
<dbReference type="PANTHER" id="PTHR19375">
    <property type="entry name" value="HEAT SHOCK PROTEIN 70KDA"/>
    <property type="match status" value="1"/>
</dbReference>
<dbReference type="PROSITE" id="PS00329">
    <property type="entry name" value="HSP70_2"/>
    <property type="match status" value="1"/>
</dbReference>
<dbReference type="InterPro" id="IPR029047">
    <property type="entry name" value="HSP70_peptide-bd_sf"/>
</dbReference>
<dbReference type="STRING" id="1577791.Mpt1_c06420"/>
<dbReference type="RefSeq" id="WP_048112067.1">
    <property type="nucleotide sequence ID" value="NZ_CP010070.1"/>
</dbReference>
<dbReference type="InterPro" id="IPR018181">
    <property type="entry name" value="Heat_shock_70_CS"/>
</dbReference>
<keyword evidence="3 5" id="KW-0067">ATP-binding</keyword>
<evidence type="ECO:0000313" key="6">
    <source>
        <dbReference type="EMBL" id="AIZ56527.1"/>
    </source>
</evidence>
<evidence type="ECO:0000256" key="2">
    <source>
        <dbReference type="ARBA" id="ARBA00022741"/>
    </source>
</evidence>
<evidence type="ECO:0000313" key="7">
    <source>
        <dbReference type="Proteomes" id="UP000030787"/>
    </source>
</evidence>
<accession>A0A0A7LE00</accession>
<gene>
    <name evidence="6" type="primary">dnaK1</name>
    <name evidence="6" type="ORF">Mpt1_c06420</name>
</gene>
<evidence type="ECO:0000256" key="1">
    <source>
        <dbReference type="ARBA" id="ARBA00007381"/>
    </source>
</evidence>
<dbReference type="GeneID" id="24818308"/>
<keyword evidence="4" id="KW-0143">Chaperone</keyword>
<dbReference type="PROSITE" id="PS00297">
    <property type="entry name" value="HSP70_1"/>
    <property type="match status" value="1"/>
</dbReference>
<organism evidence="6 7">
    <name type="scientific">Candidatus Methanoplasma termitum</name>
    <dbReference type="NCBI Taxonomy" id="1577791"/>
    <lineage>
        <taxon>Archaea</taxon>
        <taxon>Methanobacteriati</taxon>
        <taxon>Thermoplasmatota</taxon>
        <taxon>Thermoplasmata</taxon>
        <taxon>Methanomassiliicoccales</taxon>
        <taxon>Methanomassiliicoccaceae</taxon>
        <taxon>Candidatus Methanoplasma</taxon>
    </lineage>
</organism>
<dbReference type="EMBL" id="CP010070">
    <property type="protein sequence ID" value="AIZ56527.1"/>
    <property type="molecule type" value="Genomic_DNA"/>
</dbReference>
<reference evidence="6 7" key="1">
    <citation type="journal article" date="2014" name="Appl. Environ. Microbiol.">
        <title>Comparative Genome Analysis of 'Candidatus Methanoplasma termitum' Indicates a New Mode of Energy Metabolism in the Seventh Order of Methanogens.</title>
        <authorList>
            <person name="Lang K."/>
            <person name="Schuldes J."/>
            <person name="Klingl A."/>
            <person name="Poehlein A."/>
            <person name="Daniel R."/>
            <person name="Brune A."/>
        </authorList>
    </citation>
    <scope>NUCLEOTIDE SEQUENCE [LARGE SCALE GENOMIC DNA]</scope>
    <source>
        <strain evidence="7">Mpt1</strain>
    </source>
</reference>
<dbReference type="GO" id="GO:0140662">
    <property type="term" value="F:ATP-dependent protein folding chaperone"/>
    <property type="evidence" value="ECO:0007669"/>
    <property type="project" value="InterPro"/>
</dbReference>
<evidence type="ECO:0000256" key="3">
    <source>
        <dbReference type="ARBA" id="ARBA00022840"/>
    </source>
</evidence>
<dbReference type="PRINTS" id="PR00301">
    <property type="entry name" value="HEATSHOCK70"/>
</dbReference>
<dbReference type="Pfam" id="PF00012">
    <property type="entry name" value="HSP70"/>
    <property type="match status" value="1"/>
</dbReference>
<dbReference type="Gene3D" id="3.30.420.40">
    <property type="match status" value="2"/>
</dbReference>
<dbReference type="KEGG" id="mear:Mpt1_c06420"/>
<dbReference type="HOGENOM" id="CLU_005965_0_0_2"/>
<dbReference type="Proteomes" id="UP000030787">
    <property type="component" value="Chromosome"/>
</dbReference>
<dbReference type="Gene3D" id="3.90.640.10">
    <property type="entry name" value="Actin, Chain A, domain 4"/>
    <property type="match status" value="1"/>
</dbReference>
<dbReference type="Gene3D" id="2.60.34.10">
    <property type="entry name" value="Substrate Binding Domain Of DNAk, Chain A, domain 1"/>
    <property type="match status" value="1"/>
</dbReference>
<evidence type="ECO:0000256" key="5">
    <source>
        <dbReference type="RuleBase" id="RU003322"/>
    </source>
</evidence>
<keyword evidence="7" id="KW-1185">Reference proteome</keyword>
<dbReference type="InterPro" id="IPR043129">
    <property type="entry name" value="ATPase_NBD"/>
</dbReference>
<dbReference type="CDD" id="cd24029">
    <property type="entry name" value="ASKHA_NBD_HSP70_DnaK_HscA_HscC"/>
    <property type="match status" value="1"/>
</dbReference>
<evidence type="ECO:0000256" key="4">
    <source>
        <dbReference type="ARBA" id="ARBA00023186"/>
    </source>
</evidence>
<dbReference type="SUPFAM" id="SSF53067">
    <property type="entry name" value="Actin-like ATPase domain"/>
    <property type="match status" value="2"/>
</dbReference>
<name>A0A0A7LE00_9ARCH</name>
<sequence length="527" mass="57259">MSNEYVIGIDLGTTYSCLAYINEDGDPVVEKNFEQEDTTPSVILFNENGEIIVGSPAKDMAIMYPLERVVTAIKRQIGTDYEVDIDGDKYTPVTLSAAILRKMINDFNDNHGVEVKRAVITCPAYFGQNERDATKTAGKVAGLEEVTIINEPTAAAIAFGFGAGGGEKKRVMIYDLGGGTFDVTILDINGNAFTAVATDGERLLGGKDWDQVLIKLIKQKVCEENGIDGSELEDDDDVKQALILDSETIKKRLSSAESTKGTLTVGGKKAVYTITRAEFEAATAPLMQTTIEIIGRVLAAKNFTMKDIDDLILVGGSSRMPQVKNGISKKYPEANVRVFDPDQSIAKGAAIFSKSHNWVGADEVAAAVAAGKTIVPKEGEITVHNVLSKSFGIKAQYDDGKEMISNIIFRNKVLPIVQTKTYYPIEDGQTSIKVEIFENSASDNDEGKRIELIDGYSVGEFEMDLPVGVNRSTPITVKFVATDEGILVAHVDCMSQHAEYQLQNKLQMSDSEIKDSQGLMEKVTTGN</sequence>
<dbReference type="OrthoDB" id="9944at2157"/>
<proteinExistence type="inferred from homology"/>